<dbReference type="EC" id="4.6.1.2" evidence="2"/>
<dbReference type="CDD" id="cd07302">
    <property type="entry name" value="CHD"/>
    <property type="match status" value="1"/>
</dbReference>
<evidence type="ECO:0000256" key="2">
    <source>
        <dbReference type="ARBA" id="ARBA00012202"/>
    </source>
</evidence>
<evidence type="ECO:0000256" key="9">
    <source>
        <dbReference type="SAM" id="MobiDB-lite"/>
    </source>
</evidence>
<dbReference type="Gene3D" id="3.30.70.1230">
    <property type="entry name" value="Nucleotide cyclase"/>
    <property type="match status" value="1"/>
</dbReference>
<evidence type="ECO:0000256" key="4">
    <source>
        <dbReference type="ARBA" id="ARBA00022741"/>
    </source>
</evidence>
<evidence type="ECO:0000313" key="12">
    <source>
        <dbReference type="Proteomes" id="UP001519460"/>
    </source>
</evidence>
<dbReference type="EMBL" id="JACVVK020000174">
    <property type="protein sequence ID" value="KAK7486719.1"/>
    <property type="molecule type" value="Genomic_DNA"/>
</dbReference>
<dbReference type="Pfam" id="PF07700">
    <property type="entry name" value="HNOB"/>
    <property type="match status" value="1"/>
</dbReference>
<dbReference type="PANTHER" id="PTHR45655:SF13">
    <property type="entry name" value="SOLUBLE GUANYLATE CYCLASE GCY-32-RELATED"/>
    <property type="match status" value="1"/>
</dbReference>
<dbReference type="SUPFAM" id="SSF55073">
    <property type="entry name" value="Nucleotide cyclase"/>
    <property type="match status" value="1"/>
</dbReference>
<evidence type="ECO:0000256" key="5">
    <source>
        <dbReference type="ARBA" id="ARBA00023134"/>
    </source>
</evidence>
<keyword evidence="4" id="KW-0547">Nucleotide-binding</keyword>
<dbReference type="GO" id="GO:0005737">
    <property type="term" value="C:cytoplasm"/>
    <property type="evidence" value="ECO:0007669"/>
    <property type="project" value="UniProtKB-SubCell"/>
</dbReference>
<feature type="region of interest" description="Disordered" evidence="9">
    <location>
        <begin position="592"/>
        <end position="613"/>
    </location>
</feature>
<reference evidence="11 12" key="1">
    <citation type="journal article" date="2023" name="Sci. Data">
        <title>Genome assembly of the Korean intertidal mud-creeper Batillaria attramentaria.</title>
        <authorList>
            <person name="Patra A.K."/>
            <person name="Ho P.T."/>
            <person name="Jun S."/>
            <person name="Lee S.J."/>
            <person name="Kim Y."/>
            <person name="Won Y.J."/>
        </authorList>
    </citation>
    <scope>NUCLEOTIDE SEQUENCE [LARGE SCALE GENOMIC DNA]</scope>
    <source>
        <strain evidence="11">Wonlab-2016</strain>
    </source>
</reference>
<dbReference type="SMART" id="SM00044">
    <property type="entry name" value="CYCc"/>
    <property type="match status" value="1"/>
</dbReference>
<name>A0ABD0KHT0_9CAEN</name>
<dbReference type="AlphaFoldDB" id="A0ABD0KHT0"/>
<dbReference type="InterPro" id="IPR038158">
    <property type="entry name" value="H-NOX_domain_sf"/>
</dbReference>
<comment type="subcellular location">
    <subcellularLocation>
        <location evidence="1">Cytoplasm</location>
    </subcellularLocation>
</comment>
<feature type="region of interest" description="Disordered" evidence="9">
    <location>
        <begin position="662"/>
        <end position="684"/>
    </location>
</feature>
<sequence>YGQIHVIVRDLVQSMFGEETWQTVLQKTKMDPNNDFLVFKRYDDQITYKLIGIVAETLDLPMETVLTVFGRYFLAYCLRHGYDKMLMTLGGDMVSFIQNLDSLHALLAMSYKGINAPSFRCIEHTDGTMTLHYYSTRPGLHSIVLGLVEAVGTELFNKTVTVSIKEQNTMTTMEGIVRHHTAFRVTIVTDGQTETAEEEPLETSSDKWLKEVKRKAYEMRKRSSNPFQPSITTELKSEDLCMAFPYHIVFDAALYVKQCGINIQRLIDLKVQEGMMLEEIATLVQPVMDLSIDNIFEFINAVFVMSIDRVDDPKPLLLRGQMVWMRQSQFMMFIASPRLTSLNELMDMNMYLSDIPIFDLTKKLDETTAMLRETSHALEEEKKKTETLLFQMMPKKIAQKLTQKHAMVTILFSDIVTFTNIASVCPPMEIVNMLNELYQRFDHHANVHDVYKVETIGDAYMVVAGVPEAQPDHAKRVADFAVDMLESSSEVKSPATGKPLQIRIGIHSGPIVTGVVGNKKPRYDLFGDTVNCASRMESHGAPSRIQCSEVTYRKRRGDIPVKGKGTMCTFFIVGIKEKRLYEPEDEFINLTEEGPSRNVNNSHSVDMPSSALDTSSAVDDVDYDEMGALDDVTQMFLSMPRDCPRPATAPTGCPVLGERQEGEHRLREEDHPCPVHDSTTCGLM</sequence>
<comment type="caution">
    <text evidence="11">The sequence shown here is derived from an EMBL/GenBank/DDBJ whole genome shotgun (WGS) entry which is preliminary data.</text>
</comment>
<dbReference type="SUPFAM" id="SSF111126">
    <property type="entry name" value="Ligand-binding domain in the NO signalling and Golgi transport"/>
    <property type="match status" value="1"/>
</dbReference>
<dbReference type="PROSITE" id="PS00452">
    <property type="entry name" value="GUANYLATE_CYCLASE_1"/>
    <property type="match status" value="1"/>
</dbReference>
<proteinExistence type="inferred from homology"/>
<evidence type="ECO:0000313" key="11">
    <source>
        <dbReference type="EMBL" id="KAK7486719.1"/>
    </source>
</evidence>
<keyword evidence="5" id="KW-0342">GTP-binding</keyword>
<keyword evidence="3" id="KW-0963">Cytoplasm</keyword>
<evidence type="ECO:0000256" key="7">
    <source>
        <dbReference type="ARBA" id="ARBA00023293"/>
    </source>
</evidence>
<gene>
    <name evidence="11" type="ORF">BaRGS_00022003</name>
</gene>
<feature type="compositionally biased region" description="Basic and acidic residues" evidence="9">
    <location>
        <begin position="662"/>
        <end position="674"/>
    </location>
</feature>
<dbReference type="PANTHER" id="PTHR45655">
    <property type="entry name" value="GUANYLATE CYCLASE SOLUBLE SUBUNIT BETA-2"/>
    <property type="match status" value="1"/>
</dbReference>
<dbReference type="InterPro" id="IPR011644">
    <property type="entry name" value="Heme_NO-bd"/>
</dbReference>
<dbReference type="InterPro" id="IPR018297">
    <property type="entry name" value="A/G_cyclase_CS"/>
</dbReference>
<feature type="non-terminal residue" evidence="11">
    <location>
        <position position="1"/>
    </location>
</feature>
<dbReference type="GO" id="GO:0005525">
    <property type="term" value="F:GTP binding"/>
    <property type="evidence" value="ECO:0007669"/>
    <property type="project" value="UniProtKB-KW"/>
</dbReference>
<dbReference type="FunFam" id="3.30.70.1230:FF:000007">
    <property type="entry name" value="Guanylate cyclase soluble subunit alpha-3"/>
    <property type="match status" value="1"/>
</dbReference>
<keyword evidence="12" id="KW-1185">Reference proteome</keyword>
<keyword evidence="6 8" id="KW-0456">Lyase</keyword>
<dbReference type="InterPro" id="IPR029787">
    <property type="entry name" value="Nucleotide_cyclase"/>
</dbReference>
<dbReference type="GO" id="GO:0004383">
    <property type="term" value="F:guanylate cyclase activity"/>
    <property type="evidence" value="ECO:0007669"/>
    <property type="project" value="UniProtKB-EC"/>
</dbReference>
<evidence type="ECO:0000256" key="8">
    <source>
        <dbReference type="RuleBase" id="RU000405"/>
    </source>
</evidence>
<dbReference type="Pfam" id="PF00211">
    <property type="entry name" value="Guanylate_cyc"/>
    <property type="match status" value="1"/>
</dbReference>
<organism evidence="11 12">
    <name type="scientific">Batillaria attramentaria</name>
    <dbReference type="NCBI Taxonomy" id="370345"/>
    <lineage>
        <taxon>Eukaryota</taxon>
        <taxon>Metazoa</taxon>
        <taxon>Spiralia</taxon>
        <taxon>Lophotrochozoa</taxon>
        <taxon>Mollusca</taxon>
        <taxon>Gastropoda</taxon>
        <taxon>Caenogastropoda</taxon>
        <taxon>Sorbeoconcha</taxon>
        <taxon>Cerithioidea</taxon>
        <taxon>Batillariidae</taxon>
        <taxon>Batillaria</taxon>
    </lineage>
</organism>
<protein>
    <recommendedName>
        <fullName evidence="2">guanylate cyclase</fullName>
        <ecNumber evidence="2">4.6.1.2</ecNumber>
    </recommendedName>
</protein>
<dbReference type="Proteomes" id="UP001519460">
    <property type="component" value="Unassembled WGS sequence"/>
</dbReference>
<dbReference type="InterPro" id="IPR011645">
    <property type="entry name" value="HNOB_dom_associated"/>
</dbReference>
<feature type="domain" description="Guanylate cyclase" evidence="10">
    <location>
        <begin position="409"/>
        <end position="537"/>
    </location>
</feature>
<dbReference type="PROSITE" id="PS50125">
    <property type="entry name" value="GUANYLATE_CYCLASE_2"/>
    <property type="match status" value="1"/>
</dbReference>
<dbReference type="InterPro" id="IPR042463">
    <property type="entry name" value="HNOB_dom_associated_sf"/>
</dbReference>
<dbReference type="FunFam" id="3.30.450.260:FF:000002">
    <property type="entry name" value="guanylate cyclase soluble subunit alpha-2"/>
    <property type="match status" value="1"/>
</dbReference>
<comment type="similarity">
    <text evidence="8">Belongs to the adenylyl cyclase class-4/guanylyl cyclase family.</text>
</comment>
<evidence type="ECO:0000256" key="1">
    <source>
        <dbReference type="ARBA" id="ARBA00004496"/>
    </source>
</evidence>
<evidence type="ECO:0000259" key="10">
    <source>
        <dbReference type="PROSITE" id="PS50125"/>
    </source>
</evidence>
<dbReference type="Gene3D" id="3.30.450.260">
    <property type="entry name" value="Haem NO binding associated domain"/>
    <property type="match status" value="1"/>
</dbReference>
<evidence type="ECO:0000256" key="6">
    <source>
        <dbReference type="ARBA" id="ARBA00023239"/>
    </source>
</evidence>
<accession>A0ABD0KHT0</accession>
<dbReference type="Gene3D" id="3.90.1520.10">
    <property type="entry name" value="H-NOX domain"/>
    <property type="match status" value="1"/>
</dbReference>
<dbReference type="InterPro" id="IPR001054">
    <property type="entry name" value="A/G_cyclase"/>
</dbReference>
<dbReference type="InterPro" id="IPR024096">
    <property type="entry name" value="NO_sig/Golgi_transp_ligand-bd"/>
</dbReference>
<evidence type="ECO:0000256" key="3">
    <source>
        <dbReference type="ARBA" id="ARBA00022490"/>
    </source>
</evidence>
<keyword evidence="7" id="KW-0141">cGMP biosynthesis</keyword>
<dbReference type="Pfam" id="PF07701">
    <property type="entry name" value="HNOBA"/>
    <property type="match status" value="2"/>
</dbReference>